<dbReference type="GO" id="GO:0010043">
    <property type="term" value="P:response to zinc ion"/>
    <property type="evidence" value="ECO:0007669"/>
    <property type="project" value="TreeGrafter"/>
</dbReference>
<feature type="transmembrane region" description="Helical" evidence="7">
    <location>
        <begin position="139"/>
        <end position="158"/>
    </location>
</feature>
<protein>
    <submittedName>
        <fullName evidence="8">Zinc transport system permease protein</fullName>
    </submittedName>
</protein>
<dbReference type="Gene3D" id="1.10.3470.10">
    <property type="entry name" value="ABC transporter involved in vitamin B12 uptake, BtuC"/>
    <property type="match status" value="1"/>
</dbReference>
<keyword evidence="4 7" id="KW-1133">Transmembrane helix</keyword>
<dbReference type="AlphaFoldDB" id="A0A1G5S537"/>
<dbReference type="InterPro" id="IPR037294">
    <property type="entry name" value="ABC_BtuC-like"/>
</dbReference>
<dbReference type="PANTHER" id="PTHR30477:SF0">
    <property type="entry name" value="METAL TRANSPORT SYSTEM MEMBRANE PROTEIN TM_0125-RELATED"/>
    <property type="match status" value="1"/>
</dbReference>
<gene>
    <name evidence="8" type="ORF">SAMN03080599_02799</name>
</gene>
<dbReference type="CDD" id="cd06550">
    <property type="entry name" value="TM_ABC_iron-siderophores_like"/>
    <property type="match status" value="1"/>
</dbReference>
<dbReference type="SUPFAM" id="SSF81345">
    <property type="entry name" value="ABC transporter involved in vitamin B12 uptake, BtuC"/>
    <property type="match status" value="1"/>
</dbReference>
<organism evidence="8 9">
    <name type="scientific">Acidaminobacter hydrogenoformans DSM 2784</name>
    <dbReference type="NCBI Taxonomy" id="1120920"/>
    <lineage>
        <taxon>Bacteria</taxon>
        <taxon>Bacillati</taxon>
        <taxon>Bacillota</taxon>
        <taxon>Clostridia</taxon>
        <taxon>Peptostreptococcales</taxon>
        <taxon>Acidaminobacteraceae</taxon>
        <taxon>Acidaminobacter</taxon>
    </lineage>
</organism>
<evidence type="ECO:0000313" key="9">
    <source>
        <dbReference type="Proteomes" id="UP000199208"/>
    </source>
</evidence>
<feature type="transmembrane region" description="Helical" evidence="7">
    <location>
        <begin position="179"/>
        <end position="196"/>
    </location>
</feature>
<comment type="similarity">
    <text evidence="2 6">Belongs to the ABC-3 integral membrane protein family.</text>
</comment>
<dbReference type="GO" id="GO:0043190">
    <property type="term" value="C:ATP-binding cassette (ABC) transporter complex"/>
    <property type="evidence" value="ECO:0007669"/>
    <property type="project" value="InterPro"/>
</dbReference>
<accession>A0A1G5S537</accession>
<name>A0A1G5S537_9FIRM</name>
<keyword evidence="5 7" id="KW-0472">Membrane</keyword>
<feature type="transmembrane region" description="Helical" evidence="7">
    <location>
        <begin position="20"/>
        <end position="40"/>
    </location>
</feature>
<dbReference type="Proteomes" id="UP000199208">
    <property type="component" value="Unassembled WGS sequence"/>
</dbReference>
<keyword evidence="6" id="KW-0813">Transport</keyword>
<evidence type="ECO:0000256" key="1">
    <source>
        <dbReference type="ARBA" id="ARBA00004141"/>
    </source>
</evidence>
<dbReference type="EMBL" id="FMWL01000019">
    <property type="protein sequence ID" value="SCZ81465.1"/>
    <property type="molecule type" value="Genomic_DNA"/>
</dbReference>
<dbReference type="STRING" id="1120920.SAMN03080599_02799"/>
<dbReference type="RefSeq" id="WP_207646478.1">
    <property type="nucleotide sequence ID" value="NZ_FMWL01000019.1"/>
</dbReference>
<evidence type="ECO:0000256" key="5">
    <source>
        <dbReference type="ARBA" id="ARBA00023136"/>
    </source>
</evidence>
<dbReference type="InterPro" id="IPR001626">
    <property type="entry name" value="ABC_TroCD"/>
</dbReference>
<evidence type="ECO:0000256" key="2">
    <source>
        <dbReference type="ARBA" id="ARBA00008034"/>
    </source>
</evidence>
<evidence type="ECO:0000256" key="7">
    <source>
        <dbReference type="SAM" id="Phobius"/>
    </source>
</evidence>
<comment type="subcellular location">
    <subcellularLocation>
        <location evidence="6">Cell membrane</location>
        <topology evidence="6">Multi-pass membrane protein</topology>
    </subcellularLocation>
    <subcellularLocation>
        <location evidence="1">Membrane</location>
        <topology evidence="1">Multi-pass membrane protein</topology>
    </subcellularLocation>
</comment>
<evidence type="ECO:0000256" key="3">
    <source>
        <dbReference type="ARBA" id="ARBA00022692"/>
    </source>
</evidence>
<evidence type="ECO:0000256" key="6">
    <source>
        <dbReference type="RuleBase" id="RU003943"/>
    </source>
</evidence>
<sequence length="274" mass="29507">MMTFIESVQQALQYDFILKALLVGSLIAVSASVLGLFLVLKKYSMIGDGLAHVSFATVAIALWMSASPLLVSIPIVILASFFILKLSEKASMHGDAAISLVSSFSIAMAVLIASMARGFNVDLMSYLFGSILVISNFDVVISAVLSLVVIVTVIFFYHDLFAVTYDEEYAQAVGMNTKFYNYLLAVLTSITIALGIRIVGTMLISSLIVFPTVTALQVSRGFRTTILIATLISVICVILGVLFSFAYNLPTGAVIVLMNAIAFGLAFLAKLLRR</sequence>
<evidence type="ECO:0000256" key="4">
    <source>
        <dbReference type="ARBA" id="ARBA00022989"/>
    </source>
</evidence>
<dbReference type="PANTHER" id="PTHR30477">
    <property type="entry name" value="ABC-TRANSPORTER METAL-BINDING PROTEIN"/>
    <property type="match status" value="1"/>
</dbReference>
<feature type="transmembrane region" description="Helical" evidence="7">
    <location>
        <begin position="226"/>
        <end position="247"/>
    </location>
</feature>
<feature type="transmembrane region" description="Helical" evidence="7">
    <location>
        <begin position="60"/>
        <end position="84"/>
    </location>
</feature>
<dbReference type="GO" id="GO:0055085">
    <property type="term" value="P:transmembrane transport"/>
    <property type="evidence" value="ECO:0007669"/>
    <property type="project" value="InterPro"/>
</dbReference>
<feature type="transmembrane region" description="Helical" evidence="7">
    <location>
        <begin position="253"/>
        <end position="272"/>
    </location>
</feature>
<dbReference type="Pfam" id="PF00950">
    <property type="entry name" value="ABC-3"/>
    <property type="match status" value="1"/>
</dbReference>
<keyword evidence="9" id="KW-1185">Reference proteome</keyword>
<keyword evidence="3 6" id="KW-0812">Transmembrane</keyword>
<feature type="transmembrane region" description="Helical" evidence="7">
    <location>
        <begin position="96"/>
        <end position="119"/>
    </location>
</feature>
<proteinExistence type="inferred from homology"/>
<reference evidence="8 9" key="1">
    <citation type="submission" date="2016-10" db="EMBL/GenBank/DDBJ databases">
        <authorList>
            <person name="de Groot N.N."/>
        </authorList>
    </citation>
    <scope>NUCLEOTIDE SEQUENCE [LARGE SCALE GENOMIC DNA]</scope>
    <source>
        <strain evidence="8 9">DSM 2784</strain>
    </source>
</reference>
<evidence type="ECO:0000313" key="8">
    <source>
        <dbReference type="EMBL" id="SCZ81465.1"/>
    </source>
</evidence>